<dbReference type="AlphaFoldDB" id="A0A9P6NIF0"/>
<name>A0A9P6NIF0_9BASI</name>
<protein>
    <submittedName>
        <fullName evidence="2">Uncharacterized protein</fullName>
    </submittedName>
</protein>
<feature type="region of interest" description="Disordered" evidence="1">
    <location>
        <begin position="1"/>
        <end position="29"/>
    </location>
</feature>
<proteinExistence type="predicted"/>
<evidence type="ECO:0000313" key="2">
    <source>
        <dbReference type="EMBL" id="KAG0147551.1"/>
    </source>
</evidence>
<accession>A0A9P6NIF0</accession>
<gene>
    <name evidence="2" type="ORF">CROQUDRAFT_91250</name>
</gene>
<organism evidence="2 3">
    <name type="scientific">Cronartium quercuum f. sp. fusiforme G11</name>
    <dbReference type="NCBI Taxonomy" id="708437"/>
    <lineage>
        <taxon>Eukaryota</taxon>
        <taxon>Fungi</taxon>
        <taxon>Dikarya</taxon>
        <taxon>Basidiomycota</taxon>
        <taxon>Pucciniomycotina</taxon>
        <taxon>Pucciniomycetes</taxon>
        <taxon>Pucciniales</taxon>
        <taxon>Coleosporiaceae</taxon>
        <taxon>Cronartium</taxon>
    </lineage>
</organism>
<evidence type="ECO:0000313" key="3">
    <source>
        <dbReference type="Proteomes" id="UP000886653"/>
    </source>
</evidence>
<feature type="region of interest" description="Disordered" evidence="1">
    <location>
        <begin position="86"/>
        <end position="109"/>
    </location>
</feature>
<dbReference type="EMBL" id="MU167246">
    <property type="protein sequence ID" value="KAG0147551.1"/>
    <property type="molecule type" value="Genomic_DNA"/>
</dbReference>
<evidence type="ECO:0000256" key="1">
    <source>
        <dbReference type="SAM" id="MobiDB-lite"/>
    </source>
</evidence>
<reference evidence="2" key="1">
    <citation type="submission" date="2013-11" db="EMBL/GenBank/DDBJ databases">
        <title>Genome sequence of the fusiform rust pathogen reveals effectors for host alternation and coevolution with pine.</title>
        <authorList>
            <consortium name="DOE Joint Genome Institute"/>
            <person name="Smith K."/>
            <person name="Pendleton A."/>
            <person name="Kubisiak T."/>
            <person name="Anderson C."/>
            <person name="Salamov A."/>
            <person name="Aerts A."/>
            <person name="Riley R."/>
            <person name="Clum A."/>
            <person name="Lindquist E."/>
            <person name="Ence D."/>
            <person name="Campbell M."/>
            <person name="Kronenberg Z."/>
            <person name="Feau N."/>
            <person name="Dhillon B."/>
            <person name="Hamelin R."/>
            <person name="Burleigh J."/>
            <person name="Smith J."/>
            <person name="Yandell M."/>
            <person name="Nelson C."/>
            <person name="Grigoriev I."/>
            <person name="Davis J."/>
        </authorList>
    </citation>
    <scope>NUCLEOTIDE SEQUENCE</scope>
    <source>
        <strain evidence="2">G11</strain>
    </source>
</reference>
<comment type="caution">
    <text evidence="2">The sequence shown here is derived from an EMBL/GenBank/DDBJ whole genome shotgun (WGS) entry which is preliminary data.</text>
</comment>
<dbReference type="Proteomes" id="UP000886653">
    <property type="component" value="Unassembled WGS sequence"/>
</dbReference>
<dbReference type="OrthoDB" id="2507692at2759"/>
<keyword evidence="3" id="KW-1185">Reference proteome</keyword>
<sequence>MCINIEPSTPALSSSSSSPNSSRSSSPPLIKSIKKIKSLDLNSYFSDIEEGHHQKIKKSCKQISNSNKLSLKFNQKSKIKFVKTKSSLSKSKKKIKHQEEEFSSDIEDSDSEDQEWVKEQWKLLCERQSKREKEVRQMILSRNILEPSDLKVWLDSSDTCDLPTPSLGVRLRLDEDLAARINSNTFNRS</sequence>